<reference evidence="3 4" key="1">
    <citation type="submission" date="2017-04" db="EMBL/GenBank/DDBJ databases">
        <authorList>
            <person name="Afonso C.L."/>
            <person name="Miller P.J."/>
            <person name="Scott M.A."/>
            <person name="Spackman E."/>
            <person name="Goraichik I."/>
            <person name="Dimitrov K.M."/>
            <person name="Suarez D.L."/>
            <person name="Swayne D.E."/>
        </authorList>
    </citation>
    <scope>NUCLEOTIDE SEQUENCE [LARGE SCALE GENOMIC DNA]</scope>
    <source>
        <strain evidence="3 4">DSM 13146</strain>
    </source>
</reference>
<dbReference type="SUPFAM" id="SSF109604">
    <property type="entry name" value="HD-domain/PDEase-like"/>
    <property type="match status" value="1"/>
</dbReference>
<dbReference type="Pfam" id="PF08668">
    <property type="entry name" value="HDOD"/>
    <property type="match status" value="1"/>
</dbReference>
<dbReference type="Proteomes" id="UP000192783">
    <property type="component" value="Unassembled WGS sequence"/>
</dbReference>
<evidence type="ECO:0000256" key="1">
    <source>
        <dbReference type="SAM" id="MobiDB-lite"/>
    </source>
</evidence>
<evidence type="ECO:0000313" key="3">
    <source>
        <dbReference type="EMBL" id="SMC20327.1"/>
    </source>
</evidence>
<feature type="compositionally biased region" description="Basic and acidic residues" evidence="1">
    <location>
        <begin position="13"/>
        <end position="26"/>
    </location>
</feature>
<evidence type="ECO:0000313" key="4">
    <source>
        <dbReference type="Proteomes" id="UP000192783"/>
    </source>
</evidence>
<dbReference type="PROSITE" id="PS51833">
    <property type="entry name" value="HDOD"/>
    <property type="match status" value="1"/>
</dbReference>
<dbReference type="PIRSF" id="PIRSF003180">
    <property type="entry name" value="DiGMPpdiest_YuxH"/>
    <property type="match status" value="1"/>
</dbReference>
<evidence type="ECO:0000259" key="2">
    <source>
        <dbReference type="PROSITE" id="PS51833"/>
    </source>
</evidence>
<dbReference type="InterPro" id="IPR052340">
    <property type="entry name" value="RNase_Y/CdgJ"/>
</dbReference>
<dbReference type="InterPro" id="IPR035919">
    <property type="entry name" value="EAL_sf"/>
</dbReference>
<proteinExistence type="predicted"/>
<dbReference type="Gene3D" id="1.10.3210.10">
    <property type="entry name" value="Hypothetical protein af1432"/>
    <property type="match status" value="1"/>
</dbReference>
<dbReference type="InterPro" id="IPR001633">
    <property type="entry name" value="EAL_dom"/>
</dbReference>
<organism evidence="3 4">
    <name type="scientific">Desulfacinum hydrothermale DSM 13146</name>
    <dbReference type="NCBI Taxonomy" id="1121390"/>
    <lineage>
        <taxon>Bacteria</taxon>
        <taxon>Pseudomonadati</taxon>
        <taxon>Thermodesulfobacteriota</taxon>
        <taxon>Syntrophobacteria</taxon>
        <taxon>Syntrophobacterales</taxon>
        <taxon>Syntrophobacteraceae</taxon>
        <taxon>Desulfacinum</taxon>
    </lineage>
</organism>
<dbReference type="SUPFAM" id="SSF141868">
    <property type="entry name" value="EAL domain-like"/>
    <property type="match status" value="1"/>
</dbReference>
<dbReference type="STRING" id="1121390.SAMN02746041_00877"/>
<dbReference type="InterPro" id="IPR013976">
    <property type="entry name" value="HDOD"/>
</dbReference>
<dbReference type="EMBL" id="FWXF01000003">
    <property type="protein sequence ID" value="SMC20327.1"/>
    <property type="molecule type" value="Genomic_DNA"/>
</dbReference>
<sequence length="433" mass="49484">MRNKASEPSSRPNSRDPQHSAPHDLPGENTFIARQPILDRKLRVFGYEILFRANPDDPESHIVDGDSATLSVIQNLLMLSGTDSFTGGAKAFVNFTQNLLLQEAPFYLPREWAVIEILESVEPLPEVVEACRRLKQEGYTLALDDFVLDNVQHLPLLPLTDILKVDVRLTAPEERRHIIKRFGDRVGRFLAEKTETRQEFQEALEAGFSLFQGYFFSRPVIIARKDIPVYKVNALRLIQQLNRPDLDMDALEKVIKQDPALVYKLLRYVNSAFFAFRHKVGSVRHAVALLGERELRKWATLSVYTRLTTKDPQELLRLSLVRARFLELLAPLVGMAKEADQLFLMGIFSVVDTLLGRPMAEALEDVPLEDEIKDALLGTLNRYRVLYEVVLGYEKAHWEAVSRICSGLKIEPGVLTSRYLEAIDWTEQVHRLR</sequence>
<accession>A0A1W1X924</accession>
<dbReference type="InterPro" id="IPR014408">
    <property type="entry name" value="dGMP_Pdiesterase_EAL/HD-GYP"/>
</dbReference>
<gene>
    <name evidence="3" type="ORF">SAMN02746041_00877</name>
</gene>
<dbReference type="PANTHER" id="PTHR33525">
    <property type="match status" value="1"/>
</dbReference>
<dbReference type="AlphaFoldDB" id="A0A1W1X924"/>
<dbReference type="SMART" id="SM00052">
    <property type="entry name" value="EAL"/>
    <property type="match status" value="1"/>
</dbReference>
<dbReference type="Gene3D" id="3.20.20.450">
    <property type="entry name" value="EAL domain"/>
    <property type="match status" value="1"/>
</dbReference>
<feature type="domain" description="HDOD" evidence="2">
    <location>
        <begin position="227"/>
        <end position="414"/>
    </location>
</feature>
<feature type="region of interest" description="Disordered" evidence="1">
    <location>
        <begin position="1"/>
        <end position="30"/>
    </location>
</feature>
<keyword evidence="4" id="KW-1185">Reference proteome</keyword>
<name>A0A1W1X924_9BACT</name>
<dbReference type="PANTHER" id="PTHR33525:SF4">
    <property type="entry name" value="CYCLIC DI-GMP PHOSPHODIESTERASE CDGJ"/>
    <property type="match status" value="1"/>
</dbReference>
<feature type="compositionally biased region" description="Polar residues" evidence="1">
    <location>
        <begin position="1"/>
        <end position="12"/>
    </location>
</feature>
<dbReference type="Pfam" id="PF00563">
    <property type="entry name" value="EAL"/>
    <property type="match status" value="1"/>
</dbReference>
<dbReference type="RefSeq" id="WP_170920336.1">
    <property type="nucleotide sequence ID" value="NZ_FWXF01000003.1"/>
</dbReference>
<protein>
    <submittedName>
        <fullName evidence="3">EAL and modified HD-GYP domain-containing signal transduction protein</fullName>
    </submittedName>
</protein>